<dbReference type="GO" id="GO:0045892">
    <property type="term" value="P:negative regulation of DNA-templated transcription"/>
    <property type="evidence" value="ECO:0007669"/>
    <property type="project" value="InterPro"/>
</dbReference>
<dbReference type="AlphaFoldDB" id="A0A848NUY6"/>
<keyword evidence="11" id="KW-0282">Flagellum</keyword>
<keyword evidence="4" id="KW-1005">Bacterial flagellum biogenesis</keyword>
<keyword evidence="6" id="KW-0804">Transcription</keyword>
<dbReference type="Proteomes" id="UP000575469">
    <property type="component" value="Unassembled WGS sequence"/>
</dbReference>
<dbReference type="InterPro" id="IPR031316">
    <property type="entry name" value="FlgM_C"/>
</dbReference>
<dbReference type="GO" id="GO:0044781">
    <property type="term" value="P:bacterial-type flagellum organization"/>
    <property type="evidence" value="ECO:0007669"/>
    <property type="project" value="UniProtKB-KW"/>
</dbReference>
<evidence type="ECO:0000256" key="2">
    <source>
        <dbReference type="ARBA" id="ARBA00017823"/>
    </source>
</evidence>
<proteinExistence type="inferred from homology"/>
<evidence type="ECO:0000256" key="5">
    <source>
        <dbReference type="ARBA" id="ARBA00023015"/>
    </source>
</evidence>
<comment type="caution">
    <text evidence="11">The sequence shown here is derived from an EMBL/GenBank/DDBJ whole genome shotgun (WGS) entry which is preliminary data.</text>
</comment>
<keyword evidence="3" id="KW-0678">Repressor</keyword>
<evidence type="ECO:0000313" key="12">
    <source>
        <dbReference type="Proteomes" id="UP000575469"/>
    </source>
</evidence>
<comment type="similarity">
    <text evidence="1">Belongs to the FlgM family.</text>
</comment>
<keyword evidence="11" id="KW-0969">Cilium</keyword>
<dbReference type="InterPro" id="IPR007412">
    <property type="entry name" value="FlgM"/>
</dbReference>
<accession>A0A848NUY6</accession>
<evidence type="ECO:0000256" key="8">
    <source>
        <dbReference type="ARBA" id="ARBA00030117"/>
    </source>
</evidence>
<comment type="function">
    <text evidence="7">Responsible for the coupling of flagellin expression to flagellar assembly by preventing expression of the flagellin genes when a component of the middle class of proteins is defective. It negatively regulates flagellar genes by inhibiting the activity of FliA by directly binding to FliA.</text>
</comment>
<dbReference type="RefSeq" id="WP_104654360.1">
    <property type="nucleotide sequence ID" value="NZ_JABBZM010000001.1"/>
</dbReference>
<dbReference type="EMBL" id="JABBZM010000001">
    <property type="protein sequence ID" value="NMV36306.1"/>
    <property type="molecule type" value="Genomic_DNA"/>
</dbReference>
<evidence type="ECO:0000256" key="9">
    <source>
        <dbReference type="SAM" id="MobiDB-lite"/>
    </source>
</evidence>
<evidence type="ECO:0000259" key="10">
    <source>
        <dbReference type="Pfam" id="PF04316"/>
    </source>
</evidence>
<dbReference type="NCBIfam" id="TIGR03824">
    <property type="entry name" value="FlgM_jcvi"/>
    <property type="match status" value="1"/>
</dbReference>
<evidence type="ECO:0000313" key="11">
    <source>
        <dbReference type="EMBL" id="NMV36306.1"/>
    </source>
</evidence>
<keyword evidence="11" id="KW-0966">Cell projection</keyword>
<dbReference type="InterPro" id="IPR035890">
    <property type="entry name" value="Anti-sigma-28_factor_FlgM_sf"/>
</dbReference>
<dbReference type="Pfam" id="PF04316">
    <property type="entry name" value="FlgM"/>
    <property type="match status" value="1"/>
</dbReference>
<feature type="compositionally biased region" description="Low complexity" evidence="9">
    <location>
        <begin position="46"/>
        <end position="55"/>
    </location>
</feature>
<feature type="region of interest" description="Disordered" evidence="9">
    <location>
        <begin position="1"/>
        <end position="57"/>
    </location>
</feature>
<dbReference type="SUPFAM" id="SSF101498">
    <property type="entry name" value="Anti-sigma factor FlgM"/>
    <property type="match status" value="1"/>
</dbReference>
<organism evidence="11 12">
    <name type="scientific">Ralstonia insidiosa</name>
    <dbReference type="NCBI Taxonomy" id="190721"/>
    <lineage>
        <taxon>Bacteria</taxon>
        <taxon>Pseudomonadati</taxon>
        <taxon>Pseudomonadota</taxon>
        <taxon>Betaproteobacteria</taxon>
        <taxon>Burkholderiales</taxon>
        <taxon>Burkholderiaceae</taxon>
        <taxon>Ralstonia</taxon>
    </lineage>
</organism>
<evidence type="ECO:0000256" key="6">
    <source>
        <dbReference type="ARBA" id="ARBA00023163"/>
    </source>
</evidence>
<evidence type="ECO:0000256" key="4">
    <source>
        <dbReference type="ARBA" id="ARBA00022795"/>
    </source>
</evidence>
<evidence type="ECO:0000256" key="7">
    <source>
        <dbReference type="ARBA" id="ARBA00024739"/>
    </source>
</evidence>
<name>A0A848NUY6_9RALS</name>
<protein>
    <recommendedName>
        <fullName evidence="2">Negative regulator of flagellin synthesis</fullName>
    </recommendedName>
    <alternativeName>
        <fullName evidence="8">Anti-sigma-28 factor</fullName>
    </alternativeName>
</protein>
<evidence type="ECO:0000256" key="1">
    <source>
        <dbReference type="ARBA" id="ARBA00005322"/>
    </source>
</evidence>
<reference evidence="11 12" key="1">
    <citation type="submission" date="2020-04" db="EMBL/GenBank/DDBJ databases">
        <title>Ralstonia insidiosa genome sequencing and assembly.</title>
        <authorList>
            <person name="Martins R.C.R."/>
            <person name="Perdigao-Neto L.V."/>
            <person name="Levin A.S.S."/>
            <person name="Costa S.F."/>
        </authorList>
    </citation>
    <scope>NUCLEOTIDE SEQUENCE [LARGE SCALE GENOMIC DNA]</scope>
    <source>
        <strain evidence="11 12">5047</strain>
    </source>
</reference>
<keyword evidence="5" id="KW-0805">Transcription regulation</keyword>
<sequence>MRIANVGGHAAINETDSAQRGEGTQHKAAIAPISSVGEKTRDRQALDAARAAMGDSQEIDTARVAEIRAALAAGDIRFDAAKLAGMIQRYHGGHE</sequence>
<evidence type="ECO:0000256" key="3">
    <source>
        <dbReference type="ARBA" id="ARBA00022491"/>
    </source>
</evidence>
<feature type="domain" description="Anti-sigma-28 factor FlgM C-terminal" evidence="10">
    <location>
        <begin position="44"/>
        <end position="85"/>
    </location>
</feature>
<gene>
    <name evidence="11" type="primary">flgM</name>
    <name evidence="11" type="ORF">HGR00_00095</name>
</gene>